<proteinExistence type="predicted"/>
<gene>
    <name evidence="1" type="ORF">RS022_05840</name>
</gene>
<organism evidence="1 2">
    <name type="scientific">Candidatus Phytoplasma rubi</name>
    <dbReference type="NCBI Taxonomy" id="399025"/>
    <lineage>
        <taxon>Bacteria</taxon>
        <taxon>Bacillati</taxon>
        <taxon>Mycoplasmatota</taxon>
        <taxon>Mollicutes</taxon>
        <taxon>Acholeplasmatales</taxon>
        <taxon>Acholeplasmataceae</taxon>
        <taxon>Candidatus Phytoplasma</taxon>
        <taxon>16SrV (Elm yellows group)</taxon>
    </lineage>
</organism>
<protein>
    <recommendedName>
        <fullName evidence="3">Transmembrane protein</fullName>
    </recommendedName>
</protein>
<evidence type="ECO:0000313" key="2">
    <source>
        <dbReference type="Proteomes" id="UP001164727"/>
    </source>
</evidence>
<dbReference type="EMBL" id="CP114006">
    <property type="protein sequence ID" value="WAN63441.1"/>
    <property type="molecule type" value="Genomic_DNA"/>
</dbReference>
<evidence type="ECO:0008006" key="3">
    <source>
        <dbReference type="Google" id="ProtNLM"/>
    </source>
</evidence>
<accession>A0ABY7BW35</accession>
<dbReference type="Proteomes" id="UP001164727">
    <property type="component" value="Chromosome"/>
</dbReference>
<dbReference type="RefSeq" id="WP_268849650.1">
    <property type="nucleotide sequence ID" value="NZ_CP114006.1"/>
</dbReference>
<reference evidence="1 2" key="1">
    <citation type="journal article" date="2023" name="Microbiol. Resour. Announc.">
        <title>Complete Genome of 'Candidatus Phytoplasma rubi' RS, a Phytopathogenic Bacterium Associated with Rubus Stunt Disease.</title>
        <authorList>
            <person name="Duckeck D."/>
            <person name="Zubert C."/>
            <person name="Bohm J.W."/>
            <person name="Carminati G."/>
            <person name="Schneider B."/>
            <person name="Kube M."/>
        </authorList>
    </citation>
    <scope>NUCLEOTIDE SEQUENCE [LARGE SCALE GENOMIC DNA]</scope>
    <source>
        <strain evidence="1 2">RS</strain>
    </source>
</reference>
<keyword evidence="2" id="KW-1185">Reference proteome</keyword>
<evidence type="ECO:0000313" key="1">
    <source>
        <dbReference type="EMBL" id="WAN63441.1"/>
    </source>
</evidence>
<sequence>MKKIFNLLEIINFLIQNNYFKIYLFHQKTNYNLDNQTLYLNYSDLYETMILLKQMKTPPFKIQMNLKMDKKYTFDFQKKILYLKEEPQVNMMVALNQRLYQQVLGKTALFQNFRHFLLLKNSLRLTIKLVFFLFLRLKK</sequence>
<name>A0ABY7BW35_9MOLU</name>